<comment type="caution">
    <text evidence="11">The sequence shown here is derived from an EMBL/GenBank/DDBJ whole genome shotgun (WGS) entry which is preliminary data.</text>
</comment>
<dbReference type="FunFam" id="2.40.50.140:FF:000024">
    <property type="entry name" value="Lysine--tRNA ligase"/>
    <property type="match status" value="1"/>
</dbReference>
<dbReference type="PANTHER" id="PTHR42918:SF15">
    <property type="entry name" value="LYSINE--TRNA LIGASE, CHLOROPLASTIC_MITOCHONDRIAL"/>
    <property type="match status" value="1"/>
</dbReference>
<organism evidence="11">
    <name type="scientific">marine sediment metagenome</name>
    <dbReference type="NCBI Taxonomy" id="412755"/>
    <lineage>
        <taxon>unclassified sequences</taxon>
        <taxon>metagenomes</taxon>
        <taxon>ecological metagenomes</taxon>
    </lineage>
</organism>
<dbReference type="InterPro" id="IPR004364">
    <property type="entry name" value="Aa-tRNA-synt_II"/>
</dbReference>
<keyword evidence="4" id="KW-0479">Metal-binding</keyword>
<dbReference type="GO" id="GO:0006430">
    <property type="term" value="P:lysyl-tRNA aminoacylation"/>
    <property type="evidence" value="ECO:0007669"/>
    <property type="project" value="InterPro"/>
</dbReference>
<dbReference type="GO" id="GO:0005829">
    <property type="term" value="C:cytosol"/>
    <property type="evidence" value="ECO:0007669"/>
    <property type="project" value="TreeGrafter"/>
</dbReference>
<evidence type="ECO:0000256" key="1">
    <source>
        <dbReference type="ARBA" id="ARBA00008226"/>
    </source>
</evidence>
<evidence type="ECO:0000256" key="6">
    <source>
        <dbReference type="ARBA" id="ARBA00022840"/>
    </source>
</evidence>
<keyword evidence="8" id="KW-0030">Aminoacyl-tRNA synthetase</keyword>
<evidence type="ECO:0000259" key="10">
    <source>
        <dbReference type="PROSITE" id="PS50862"/>
    </source>
</evidence>
<gene>
    <name evidence="11" type="ORF">S01H1_27125</name>
</gene>
<evidence type="ECO:0000256" key="3">
    <source>
        <dbReference type="ARBA" id="ARBA00022598"/>
    </source>
</evidence>
<evidence type="ECO:0000256" key="4">
    <source>
        <dbReference type="ARBA" id="ARBA00022723"/>
    </source>
</evidence>
<dbReference type="AlphaFoldDB" id="X0UGJ7"/>
<dbReference type="SUPFAM" id="SSF50249">
    <property type="entry name" value="Nucleic acid-binding proteins"/>
    <property type="match status" value="1"/>
</dbReference>
<dbReference type="Pfam" id="PF00152">
    <property type="entry name" value="tRNA-synt_2"/>
    <property type="match status" value="1"/>
</dbReference>
<dbReference type="InterPro" id="IPR004365">
    <property type="entry name" value="NA-bd_OB_tRNA"/>
</dbReference>
<feature type="non-terminal residue" evidence="11">
    <location>
        <position position="239"/>
    </location>
</feature>
<dbReference type="EMBL" id="BARS01016487">
    <property type="protein sequence ID" value="GAF87640.1"/>
    <property type="molecule type" value="Genomic_DNA"/>
</dbReference>
<keyword evidence="6" id="KW-0067">ATP-binding</keyword>
<evidence type="ECO:0000256" key="5">
    <source>
        <dbReference type="ARBA" id="ARBA00022741"/>
    </source>
</evidence>
<evidence type="ECO:0000256" key="2">
    <source>
        <dbReference type="ARBA" id="ARBA00013166"/>
    </source>
</evidence>
<dbReference type="PANTHER" id="PTHR42918">
    <property type="entry name" value="LYSYL-TRNA SYNTHETASE"/>
    <property type="match status" value="1"/>
</dbReference>
<evidence type="ECO:0000256" key="8">
    <source>
        <dbReference type="ARBA" id="ARBA00023146"/>
    </source>
</evidence>
<keyword evidence="3" id="KW-0436">Ligase</keyword>
<dbReference type="PRINTS" id="PR00982">
    <property type="entry name" value="TRNASYNTHLYS"/>
</dbReference>
<dbReference type="Gene3D" id="3.30.930.10">
    <property type="entry name" value="Bira Bifunctional Protein, Domain 2"/>
    <property type="match status" value="1"/>
</dbReference>
<proteinExistence type="inferred from homology"/>
<dbReference type="InterPro" id="IPR044136">
    <property type="entry name" value="Lys-tRNA-ligase_II_N"/>
</dbReference>
<dbReference type="GO" id="GO:0004824">
    <property type="term" value="F:lysine-tRNA ligase activity"/>
    <property type="evidence" value="ECO:0007669"/>
    <property type="project" value="UniProtKB-EC"/>
</dbReference>
<dbReference type="GO" id="GO:0046872">
    <property type="term" value="F:metal ion binding"/>
    <property type="evidence" value="ECO:0007669"/>
    <property type="project" value="UniProtKB-KW"/>
</dbReference>
<dbReference type="InterPro" id="IPR012340">
    <property type="entry name" value="NA-bd_OB-fold"/>
</dbReference>
<dbReference type="InterPro" id="IPR018149">
    <property type="entry name" value="Lys-tRNA-synth_II_C"/>
</dbReference>
<name>X0UGJ7_9ZZZZ</name>
<sequence length="239" mass="27242">MGEEEIVALRTAKLERLRSRGIDPYPPRFRPSHTTEQAVDLLKGRDECPDPITLAGRITAMRHMGKATFIDLRDGSGRIQTYLREDTLGPEAYETLRDLDLGDFLGVRGTLFHTKTGEPTVQVEQLTVLAKTLRAPPEKWHGLQDVEVRYRQRYLDLVANPQVRDAFLARSRIISAIRRFLDERGFLEVETPVLQPAAGGAAARPFVTYHNALDRQLYLRIALELYLKRLVIGGYDRVY</sequence>
<comment type="catalytic activity">
    <reaction evidence="9">
        <text>tRNA(Lys) + L-lysine + ATP = L-lysyl-tRNA(Lys) + AMP + diphosphate</text>
        <dbReference type="Rhea" id="RHEA:20792"/>
        <dbReference type="Rhea" id="RHEA-COMP:9696"/>
        <dbReference type="Rhea" id="RHEA-COMP:9697"/>
        <dbReference type="ChEBI" id="CHEBI:30616"/>
        <dbReference type="ChEBI" id="CHEBI:32551"/>
        <dbReference type="ChEBI" id="CHEBI:33019"/>
        <dbReference type="ChEBI" id="CHEBI:78442"/>
        <dbReference type="ChEBI" id="CHEBI:78529"/>
        <dbReference type="ChEBI" id="CHEBI:456215"/>
        <dbReference type="EC" id="6.1.1.6"/>
    </reaction>
</comment>
<evidence type="ECO:0000256" key="9">
    <source>
        <dbReference type="ARBA" id="ARBA00048573"/>
    </source>
</evidence>
<dbReference type="InterPro" id="IPR045864">
    <property type="entry name" value="aa-tRNA-synth_II/BPL/LPL"/>
</dbReference>
<dbReference type="GO" id="GO:0000049">
    <property type="term" value="F:tRNA binding"/>
    <property type="evidence" value="ECO:0007669"/>
    <property type="project" value="TreeGrafter"/>
</dbReference>
<dbReference type="GO" id="GO:0005524">
    <property type="term" value="F:ATP binding"/>
    <property type="evidence" value="ECO:0007669"/>
    <property type="project" value="UniProtKB-KW"/>
</dbReference>
<evidence type="ECO:0000313" key="11">
    <source>
        <dbReference type="EMBL" id="GAF87640.1"/>
    </source>
</evidence>
<dbReference type="Pfam" id="PF01336">
    <property type="entry name" value="tRNA_anti-codon"/>
    <property type="match status" value="1"/>
</dbReference>
<evidence type="ECO:0000256" key="7">
    <source>
        <dbReference type="ARBA" id="ARBA00022917"/>
    </source>
</evidence>
<dbReference type="InterPro" id="IPR006195">
    <property type="entry name" value="aa-tRNA-synth_II"/>
</dbReference>
<feature type="domain" description="Aminoacyl-transfer RNA synthetases class-II family profile" evidence="10">
    <location>
        <begin position="165"/>
        <end position="239"/>
    </location>
</feature>
<dbReference type="Gene3D" id="2.40.50.140">
    <property type="entry name" value="Nucleic acid-binding proteins"/>
    <property type="match status" value="1"/>
</dbReference>
<comment type="similarity">
    <text evidence="1">Belongs to the class-II aminoacyl-tRNA synthetase family.</text>
</comment>
<keyword evidence="5" id="KW-0547">Nucleotide-binding</keyword>
<dbReference type="PROSITE" id="PS50862">
    <property type="entry name" value="AA_TRNA_LIGASE_II"/>
    <property type="match status" value="1"/>
</dbReference>
<keyword evidence="7" id="KW-0648">Protein biosynthesis</keyword>
<reference evidence="11" key="1">
    <citation type="journal article" date="2014" name="Front. Microbiol.">
        <title>High frequency of phylogenetically diverse reductive dehalogenase-homologous genes in deep subseafloor sedimentary metagenomes.</title>
        <authorList>
            <person name="Kawai M."/>
            <person name="Futagami T."/>
            <person name="Toyoda A."/>
            <person name="Takaki Y."/>
            <person name="Nishi S."/>
            <person name="Hori S."/>
            <person name="Arai W."/>
            <person name="Tsubouchi T."/>
            <person name="Morono Y."/>
            <person name="Uchiyama I."/>
            <person name="Ito T."/>
            <person name="Fujiyama A."/>
            <person name="Inagaki F."/>
            <person name="Takami H."/>
        </authorList>
    </citation>
    <scope>NUCLEOTIDE SEQUENCE</scope>
    <source>
        <strain evidence="11">Expedition CK06-06</strain>
    </source>
</reference>
<dbReference type="CDD" id="cd04322">
    <property type="entry name" value="LysRS_N"/>
    <property type="match status" value="1"/>
</dbReference>
<dbReference type="EC" id="6.1.1.6" evidence="2"/>
<dbReference type="SUPFAM" id="SSF55681">
    <property type="entry name" value="Class II aaRS and biotin synthetases"/>
    <property type="match status" value="1"/>
</dbReference>
<protein>
    <recommendedName>
        <fullName evidence="2">lysine--tRNA ligase</fullName>
        <ecNumber evidence="2">6.1.1.6</ecNumber>
    </recommendedName>
</protein>
<accession>X0UGJ7</accession>